<gene>
    <name evidence="1" type="primary">Dsec\GM19899</name>
    <name evidence="1" type="ORF">Dsec_GM19899</name>
</gene>
<dbReference type="PhylomeDB" id="B4HNR2"/>
<keyword evidence="2" id="KW-1185">Reference proteome</keyword>
<evidence type="ECO:0000313" key="1">
    <source>
        <dbReference type="EMBL" id="EDW48481.1"/>
    </source>
</evidence>
<name>B4HNR2_DROSE</name>
<dbReference type="Proteomes" id="UP000001292">
    <property type="component" value="Unassembled WGS sequence"/>
</dbReference>
<proteinExistence type="predicted"/>
<sequence>MWEISLLLCVTIIAVCFPLIHWHLHELWSPIPREIGLIKCAFPSSLTVRLSRPFALAQLTR</sequence>
<organism evidence="2">
    <name type="scientific">Drosophila sechellia</name>
    <name type="common">Fruit fly</name>
    <dbReference type="NCBI Taxonomy" id="7238"/>
    <lineage>
        <taxon>Eukaryota</taxon>
        <taxon>Metazoa</taxon>
        <taxon>Ecdysozoa</taxon>
        <taxon>Arthropoda</taxon>
        <taxon>Hexapoda</taxon>
        <taxon>Insecta</taxon>
        <taxon>Pterygota</taxon>
        <taxon>Neoptera</taxon>
        <taxon>Endopterygota</taxon>
        <taxon>Diptera</taxon>
        <taxon>Brachycera</taxon>
        <taxon>Muscomorpha</taxon>
        <taxon>Ephydroidea</taxon>
        <taxon>Drosophilidae</taxon>
        <taxon>Drosophila</taxon>
        <taxon>Sophophora</taxon>
    </lineage>
</organism>
<accession>B4HNR2</accession>
<dbReference type="EMBL" id="CH480816">
    <property type="protein sequence ID" value="EDW48481.1"/>
    <property type="molecule type" value="Genomic_DNA"/>
</dbReference>
<protein>
    <submittedName>
        <fullName evidence="1">GM19899</fullName>
    </submittedName>
</protein>
<evidence type="ECO:0000313" key="2">
    <source>
        <dbReference type="Proteomes" id="UP000001292"/>
    </source>
</evidence>
<reference evidence="1 2" key="1">
    <citation type="journal article" date="2007" name="Nature">
        <title>Evolution of genes and genomes on the Drosophila phylogeny.</title>
        <authorList>
            <consortium name="Drosophila 12 Genomes Consortium"/>
            <person name="Clark A.G."/>
            <person name="Eisen M.B."/>
            <person name="Smith D.R."/>
            <person name="Bergman C.M."/>
            <person name="Oliver B."/>
            <person name="Markow T.A."/>
            <person name="Kaufman T.C."/>
            <person name="Kellis M."/>
            <person name="Gelbart W."/>
            <person name="Iyer V.N."/>
            <person name="Pollard D.A."/>
            <person name="Sackton T.B."/>
            <person name="Larracuente A.M."/>
            <person name="Singh N.D."/>
            <person name="Abad J.P."/>
            <person name="Abt D.N."/>
            <person name="Adryan B."/>
            <person name="Aguade M."/>
            <person name="Akashi H."/>
            <person name="Anderson W.W."/>
            <person name="Aquadro C.F."/>
            <person name="Ardell D.H."/>
            <person name="Arguello R."/>
            <person name="Artieri C.G."/>
            <person name="Barbash D.A."/>
            <person name="Barker D."/>
            <person name="Barsanti P."/>
            <person name="Batterham P."/>
            <person name="Batzoglou S."/>
            <person name="Begun D."/>
            <person name="Bhutkar A."/>
            <person name="Blanco E."/>
            <person name="Bosak S.A."/>
            <person name="Bradley R.K."/>
            <person name="Brand A.D."/>
            <person name="Brent M.R."/>
            <person name="Brooks A.N."/>
            <person name="Brown R.H."/>
            <person name="Butlin R.K."/>
            <person name="Caggese C."/>
            <person name="Calvi B.R."/>
            <person name="Bernardo de Carvalho A."/>
            <person name="Caspi A."/>
            <person name="Castrezana S."/>
            <person name="Celniker S.E."/>
            <person name="Chang J.L."/>
            <person name="Chapple C."/>
            <person name="Chatterji S."/>
            <person name="Chinwalla A."/>
            <person name="Civetta A."/>
            <person name="Clifton S.W."/>
            <person name="Comeron J.M."/>
            <person name="Costello J.C."/>
            <person name="Coyne J.A."/>
            <person name="Daub J."/>
            <person name="David R.G."/>
            <person name="Delcher A.L."/>
            <person name="Delehaunty K."/>
            <person name="Do C.B."/>
            <person name="Ebling H."/>
            <person name="Edwards K."/>
            <person name="Eickbush T."/>
            <person name="Evans J.D."/>
            <person name="Filipski A."/>
            <person name="Findeiss S."/>
            <person name="Freyhult E."/>
            <person name="Fulton L."/>
            <person name="Fulton R."/>
            <person name="Garcia A.C."/>
            <person name="Gardiner A."/>
            <person name="Garfield D.A."/>
            <person name="Garvin B.E."/>
            <person name="Gibson G."/>
            <person name="Gilbert D."/>
            <person name="Gnerre S."/>
            <person name="Godfrey J."/>
            <person name="Good R."/>
            <person name="Gotea V."/>
            <person name="Gravely B."/>
            <person name="Greenberg A.J."/>
            <person name="Griffiths-Jones S."/>
            <person name="Gross S."/>
            <person name="Guigo R."/>
            <person name="Gustafson E.A."/>
            <person name="Haerty W."/>
            <person name="Hahn M.W."/>
            <person name="Halligan D.L."/>
            <person name="Halpern A.L."/>
            <person name="Halter G.M."/>
            <person name="Han M.V."/>
            <person name="Heger A."/>
            <person name="Hillier L."/>
            <person name="Hinrichs A.S."/>
            <person name="Holmes I."/>
            <person name="Hoskins R.A."/>
            <person name="Hubisz M.J."/>
            <person name="Hultmark D."/>
            <person name="Huntley M.A."/>
            <person name="Jaffe D.B."/>
            <person name="Jagadeeshan S."/>
            <person name="Jeck W.R."/>
            <person name="Johnson J."/>
            <person name="Jones C.D."/>
            <person name="Jordan W.C."/>
            <person name="Karpen G.H."/>
            <person name="Kataoka E."/>
            <person name="Keightley P.D."/>
            <person name="Kheradpour P."/>
            <person name="Kirkness E.F."/>
            <person name="Koerich L.B."/>
            <person name="Kristiansen K."/>
            <person name="Kudrna D."/>
            <person name="Kulathinal R.J."/>
            <person name="Kumar S."/>
            <person name="Kwok R."/>
            <person name="Lander E."/>
            <person name="Langley C.H."/>
            <person name="Lapoint R."/>
            <person name="Lazzaro B.P."/>
            <person name="Lee S.J."/>
            <person name="Levesque L."/>
            <person name="Li R."/>
            <person name="Lin C.F."/>
            <person name="Lin M.F."/>
            <person name="Lindblad-Toh K."/>
            <person name="Llopart A."/>
            <person name="Long M."/>
            <person name="Low L."/>
            <person name="Lozovsky E."/>
            <person name="Lu J."/>
            <person name="Luo M."/>
            <person name="Machado C.A."/>
            <person name="Makalowski W."/>
            <person name="Marzo M."/>
            <person name="Matsuda M."/>
            <person name="Matzkin L."/>
            <person name="McAllister B."/>
            <person name="McBride C.S."/>
            <person name="McKernan B."/>
            <person name="McKernan K."/>
            <person name="Mendez-Lago M."/>
            <person name="Minx P."/>
            <person name="Mollenhauer M.U."/>
            <person name="Montooth K."/>
            <person name="Mount S.M."/>
            <person name="Mu X."/>
            <person name="Myers E."/>
            <person name="Negre B."/>
            <person name="Newfeld S."/>
            <person name="Nielsen R."/>
            <person name="Noor M.A."/>
            <person name="O'Grady P."/>
            <person name="Pachter L."/>
            <person name="Papaceit M."/>
            <person name="Parisi M.J."/>
            <person name="Parisi M."/>
            <person name="Parts L."/>
            <person name="Pedersen J.S."/>
            <person name="Pesole G."/>
            <person name="Phillippy A.M."/>
            <person name="Ponting C.P."/>
            <person name="Pop M."/>
            <person name="Porcelli D."/>
            <person name="Powell J.R."/>
            <person name="Prohaska S."/>
            <person name="Pruitt K."/>
            <person name="Puig M."/>
            <person name="Quesneville H."/>
            <person name="Ram K.R."/>
            <person name="Rand D."/>
            <person name="Rasmussen M.D."/>
            <person name="Reed L.K."/>
            <person name="Reenan R."/>
            <person name="Reily A."/>
            <person name="Remington K.A."/>
            <person name="Rieger T.T."/>
            <person name="Ritchie M.G."/>
            <person name="Robin C."/>
            <person name="Rogers Y.H."/>
            <person name="Rohde C."/>
            <person name="Rozas J."/>
            <person name="Rubenfield M.J."/>
            <person name="Ruiz A."/>
            <person name="Russo S."/>
            <person name="Salzberg S.L."/>
            <person name="Sanchez-Gracia A."/>
            <person name="Saranga D.J."/>
            <person name="Sato H."/>
            <person name="Schaeffer S.W."/>
            <person name="Schatz M.C."/>
            <person name="Schlenke T."/>
            <person name="Schwartz R."/>
            <person name="Segarra C."/>
            <person name="Singh R.S."/>
            <person name="Sirot L."/>
            <person name="Sirota M."/>
            <person name="Sisneros N.B."/>
            <person name="Smith C.D."/>
            <person name="Smith T.F."/>
            <person name="Spieth J."/>
            <person name="Stage D.E."/>
            <person name="Stark A."/>
            <person name="Stephan W."/>
            <person name="Strausberg R.L."/>
            <person name="Strempel S."/>
            <person name="Sturgill D."/>
            <person name="Sutton G."/>
            <person name="Sutton G.G."/>
            <person name="Tao W."/>
            <person name="Teichmann S."/>
            <person name="Tobari Y.N."/>
            <person name="Tomimura Y."/>
            <person name="Tsolas J.M."/>
            <person name="Valente V.L."/>
            <person name="Venter E."/>
            <person name="Venter J.C."/>
            <person name="Vicario S."/>
            <person name="Vieira F.G."/>
            <person name="Vilella A.J."/>
            <person name="Villasante A."/>
            <person name="Walenz B."/>
            <person name="Wang J."/>
            <person name="Wasserman M."/>
            <person name="Watts T."/>
            <person name="Wilson D."/>
            <person name="Wilson R.K."/>
            <person name="Wing R.A."/>
            <person name="Wolfner M.F."/>
            <person name="Wong A."/>
            <person name="Wong G.K."/>
            <person name="Wu C.I."/>
            <person name="Wu G."/>
            <person name="Yamamoto D."/>
            <person name="Yang H.P."/>
            <person name="Yang S.P."/>
            <person name="Yorke J.A."/>
            <person name="Yoshida K."/>
            <person name="Zdobnov E."/>
            <person name="Zhang P."/>
            <person name="Zhang Y."/>
            <person name="Zimin A.V."/>
            <person name="Baldwin J."/>
            <person name="Abdouelleil A."/>
            <person name="Abdulkadir J."/>
            <person name="Abebe A."/>
            <person name="Abera B."/>
            <person name="Abreu J."/>
            <person name="Acer S.C."/>
            <person name="Aftuck L."/>
            <person name="Alexander A."/>
            <person name="An P."/>
            <person name="Anderson E."/>
            <person name="Anderson S."/>
            <person name="Arachi H."/>
            <person name="Azer M."/>
            <person name="Bachantsang P."/>
            <person name="Barry A."/>
            <person name="Bayul T."/>
            <person name="Berlin A."/>
            <person name="Bessette D."/>
            <person name="Bloom T."/>
            <person name="Blye J."/>
            <person name="Boguslavskiy L."/>
            <person name="Bonnet C."/>
            <person name="Boukhgalter B."/>
            <person name="Bourzgui I."/>
            <person name="Brown A."/>
            <person name="Cahill P."/>
            <person name="Channer S."/>
            <person name="Cheshatsang Y."/>
            <person name="Chuda L."/>
            <person name="Citroen M."/>
            <person name="Collymore A."/>
            <person name="Cooke P."/>
            <person name="Costello M."/>
            <person name="D'Aco K."/>
            <person name="Daza R."/>
            <person name="De Haan G."/>
            <person name="DeGray S."/>
            <person name="DeMaso C."/>
            <person name="Dhargay N."/>
            <person name="Dooley K."/>
            <person name="Dooley E."/>
            <person name="Doricent M."/>
            <person name="Dorje P."/>
            <person name="Dorjee K."/>
            <person name="Dupes A."/>
            <person name="Elong R."/>
            <person name="Falk J."/>
            <person name="Farina A."/>
            <person name="Faro S."/>
            <person name="Ferguson D."/>
            <person name="Fisher S."/>
            <person name="Foley C.D."/>
            <person name="Franke A."/>
            <person name="Friedrich D."/>
            <person name="Gadbois L."/>
            <person name="Gearin G."/>
            <person name="Gearin C.R."/>
            <person name="Giannoukos G."/>
            <person name="Goode T."/>
            <person name="Graham J."/>
            <person name="Grandbois E."/>
            <person name="Grewal S."/>
            <person name="Gyaltsen K."/>
            <person name="Hafez N."/>
            <person name="Hagos B."/>
            <person name="Hall J."/>
            <person name="Henson C."/>
            <person name="Hollinger A."/>
            <person name="Honan T."/>
            <person name="Huard M.D."/>
            <person name="Hughes L."/>
            <person name="Hurhula B."/>
            <person name="Husby M.E."/>
            <person name="Kamat A."/>
            <person name="Kanga B."/>
            <person name="Kashin S."/>
            <person name="Khazanovich D."/>
            <person name="Kisner P."/>
            <person name="Lance K."/>
            <person name="Lara M."/>
            <person name="Lee W."/>
            <person name="Lennon N."/>
            <person name="Letendre F."/>
            <person name="LeVine R."/>
            <person name="Lipovsky A."/>
            <person name="Liu X."/>
            <person name="Liu J."/>
            <person name="Liu S."/>
            <person name="Lokyitsang T."/>
            <person name="Lokyitsang Y."/>
            <person name="Lubonja R."/>
            <person name="Lui A."/>
            <person name="MacDonald P."/>
            <person name="Magnisalis V."/>
            <person name="Maru K."/>
            <person name="Matthews C."/>
            <person name="McCusker W."/>
            <person name="McDonough S."/>
            <person name="Mehta T."/>
            <person name="Meldrim J."/>
            <person name="Meneus L."/>
            <person name="Mihai O."/>
            <person name="Mihalev A."/>
            <person name="Mihova T."/>
            <person name="Mittelman R."/>
            <person name="Mlenga V."/>
            <person name="Montmayeur A."/>
            <person name="Mulrain L."/>
            <person name="Navidi A."/>
            <person name="Naylor J."/>
            <person name="Negash T."/>
            <person name="Nguyen T."/>
            <person name="Nguyen N."/>
            <person name="Nicol R."/>
            <person name="Norbu C."/>
            <person name="Norbu N."/>
            <person name="Novod N."/>
            <person name="O'Neill B."/>
            <person name="Osman S."/>
            <person name="Markiewicz E."/>
            <person name="Oyono O.L."/>
            <person name="Patti C."/>
            <person name="Phunkhang P."/>
            <person name="Pierre F."/>
            <person name="Priest M."/>
            <person name="Raghuraman S."/>
            <person name="Rege F."/>
            <person name="Reyes R."/>
            <person name="Rise C."/>
            <person name="Rogov P."/>
            <person name="Ross K."/>
            <person name="Ryan E."/>
            <person name="Settipalli S."/>
            <person name="Shea T."/>
            <person name="Sherpa N."/>
            <person name="Shi L."/>
            <person name="Shih D."/>
            <person name="Sparrow T."/>
            <person name="Spaulding J."/>
            <person name="Stalker J."/>
            <person name="Stange-Thomann N."/>
            <person name="Stavropoulos S."/>
            <person name="Stone C."/>
            <person name="Strader C."/>
            <person name="Tesfaye S."/>
            <person name="Thomson T."/>
            <person name="Thoulutsang Y."/>
            <person name="Thoulutsang D."/>
            <person name="Topham K."/>
            <person name="Topping I."/>
            <person name="Tsamla T."/>
            <person name="Vassiliev H."/>
            <person name="Vo A."/>
            <person name="Wangchuk T."/>
            <person name="Wangdi T."/>
            <person name="Weiand M."/>
            <person name="Wilkinson J."/>
            <person name="Wilson A."/>
            <person name="Yadav S."/>
            <person name="Young G."/>
            <person name="Yu Q."/>
            <person name="Zembek L."/>
            <person name="Zhong D."/>
            <person name="Zimmer A."/>
            <person name="Zwirko Z."/>
            <person name="Jaffe D.B."/>
            <person name="Alvarez P."/>
            <person name="Brockman W."/>
            <person name="Butler J."/>
            <person name="Chin C."/>
            <person name="Gnerre S."/>
            <person name="Grabherr M."/>
            <person name="Kleber M."/>
            <person name="Mauceli E."/>
            <person name="MacCallum I."/>
        </authorList>
    </citation>
    <scope>NUCLEOTIDE SEQUENCE [LARGE SCALE GENOMIC DNA]</scope>
    <source>
        <strain evidence="2">Rob3c / Tucson 14021-0248.25</strain>
    </source>
</reference>
<dbReference type="HOGENOM" id="CLU_2925086_0_0_1"/>
<dbReference type="AlphaFoldDB" id="B4HNR2"/>
<dbReference type="OMA" id="MWEISLL"/>